<dbReference type="InterPro" id="IPR002229">
    <property type="entry name" value="RhesusRHD"/>
</dbReference>
<feature type="transmembrane region" description="Helical" evidence="5">
    <location>
        <begin position="758"/>
        <end position="780"/>
    </location>
</feature>
<feature type="transmembrane region" description="Helical" evidence="5">
    <location>
        <begin position="193"/>
        <end position="214"/>
    </location>
</feature>
<feature type="transmembrane region" description="Helical" evidence="5">
    <location>
        <begin position="167"/>
        <end position="188"/>
    </location>
</feature>
<feature type="transmembrane region" description="Helical" evidence="5">
    <location>
        <begin position="377"/>
        <end position="397"/>
    </location>
</feature>
<feature type="transmembrane region" description="Helical" evidence="5">
    <location>
        <begin position="336"/>
        <end position="357"/>
    </location>
</feature>
<feature type="transmembrane region" description="Helical" evidence="5">
    <location>
        <begin position="889"/>
        <end position="908"/>
    </location>
</feature>
<evidence type="ECO:0000256" key="1">
    <source>
        <dbReference type="ARBA" id="ARBA00004141"/>
    </source>
</evidence>
<feature type="transmembrane region" description="Helical" evidence="5">
    <location>
        <begin position="25"/>
        <end position="44"/>
    </location>
</feature>
<comment type="subcellular location">
    <subcellularLocation>
        <location evidence="1">Membrane</location>
        <topology evidence="1">Multi-pass membrane protein</topology>
    </subcellularLocation>
</comment>
<keyword evidence="4 5" id="KW-0472">Membrane</keyword>
<keyword evidence="2 5" id="KW-0812">Transmembrane</keyword>
<feature type="transmembrane region" description="Helical" evidence="5">
    <location>
        <begin position="815"/>
        <end position="837"/>
    </location>
</feature>
<evidence type="ECO:0000313" key="8">
    <source>
        <dbReference type="Proteomes" id="UP000284702"/>
    </source>
</evidence>
<feature type="transmembrane region" description="Helical" evidence="5">
    <location>
        <begin position="409"/>
        <end position="431"/>
    </location>
</feature>
<reference evidence="6" key="1">
    <citation type="submission" date="2013-12" db="EMBL/GenBank/DDBJ databases">
        <title>The Genome Sequence of Aphanomyces astaci APO3.</title>
        <authorList>
            <consortium name="The Broad Institute Genomics Platform"/>
            <person name="Russ C."/>
            <person name="Tyler B."/>
            <person name="van West P."/>
            <person name="Dieguez-Uribeondo J."/>
            <person name="Young S.K."/>
            <person name="Zeng Q."/>
            <person name="Gargeya S."/>
            <person name="Fitzgerald M."/>
            <person name="Abouelleil A."/>
            <person name="Alvarado L."/>
            <person name="Chapman S.B."/>
            <person name="Gainer-Dewar J."/>
            <person name="Goldberg J."/>
            <person name="Griggs A."/>
            <person name="Gujja S."/>
            <person name="Hansen M."/>
            <person name="Howarth C."/>
            <person name="Imamovic A."/>
            <person name="Ireland A."/>
            <person name="Larimer J."/>
            <person name="McCowan C."/>
            <person name="Murphy C."/>
            <person name="Pearson M."/>
            <person name="Poon T.W."/>
            <person name="Priest M."/>
            <person name="Roberts A."/>
            <person name="Saif S."/>
            <person name="Shea T."/>
            <person name="Sykes S."/>
            <person name="Wortman J."/>
            <person name="Nusbaum C."/>
            <person name="Birren B."/>
        </authorList>
    </citation>
    <scope>NUCLEOTIDE SEQUENCE [LARGE SCALE GENOMIC DNA]</scope>
    <source>
        <strain evidence="6">APO3</strain>
    </source>
</reference>
<feature type="transmembrane region" description="Helical" evidence="5">
    <location>
        <begin position="720"/>
        <end position="742"/>
    </location>
</feature>
<dbReference type="GeneID" id="20818353"/>
<feature type="transmembrane region" description="Helical" evidence="5">
    <location>
        <begin position="538"/>
        <end position="559"/>
    </location>
</feature>
<dbReference type="EMBL" id="KI913197">
    <property type="protein sequence ID" value="ETV67505.1"/>
    <property type="molecule type" value="Genomic_DNA"/>
</dbReference>
<evidence type="ECO:0000313" key="6">
    <source>
        <dbReference type="EMBL" id="ETV67505.1"/>
    </source>
</evidence>
<proteinExistence type="predicted"/>
<feature type="transmembrane region" description="Helical" evidence="5">
    <location>
        <begin position="97"/>
        <end position="117"/>
    </location>
</feature>
<protein>
    <submittedName>
        <fullName evidence="6">Uncharacterized protein</fullName>
    </submittedName>
</protein>
<keyword evidence="8" id="KW-1185">Reference proteome</keyword>
<feature type="transmembrane region" description="Helical" evidence="5">
    <location>
        <begin position="129"/>
        <end position="147"/>
    </location>
</feature>
<evidence type="ECO:0000256" key="3">
    <source>
        <dbReference type="ARBA" id="ARBA00022989"/>
    </source>
</evidence>
<sequence length="1339" mass="144016">MMQRDAVRTSLHQSKVFDEQCDVTGQLRCAALVLSVTAFFLFLYIDIRPQESITVLALGTLMLAWTGPLTVLAGTYMKNNRFKVWQPFEGGFHFVSMQAVGWCLTGLLLAVCLVYLVNFHTLTRFEGQFLFIGIVGFIAQMVLNVSLDTFVADTPVPHVHPTSTTKSVVAILLSVSGCLFFVAFDWILPSSVLLVLGAVIFSVSSVVLHVGIGWCDLPTFALWQPFVGGNVFMLLQYLGWKFFACTLVSTALLSSSTSESYAGTASCMGVLGLISQLLLLTSLSFFQPIASQVEPRHTHRLPAECAVCGIVLVMTGLITLALCHDLLPPVLCPSKIRLLGLLCLLVLGAVTPLTHVGGARAIPRYQLWQPFRGDSKFVFIQSVGWTWYGIFVGVALLMHLNNTQFLVQLLPLAWLLGAASCATIVLSLLFFRMDEDSKHSATMATRGVPQLLPALFTMHLPPPERLLGHVLSTSTVVLHVVVEGCQVGGTAAALCVALGLLLSMLAMASTHASGRFQSPSYRMWQPFLGGDAFVLRQAMAWTFFALFTLFDCLCIVACIRHDDVVRGLVLAVGVAAVVPHRVLASSVPLFQPPSSSSPLPSATPLMDLRSSRLPILANLVLVVGSLVLFAMAEWCRLHWRSFSHLFFMFGTVAAAAGLACTHCVCGPYMHSNYRLVQPFRGGLRFVVLQSAAWALGALAWVASCTTLYGGLAHFVLIDGLLVAIGTMFTVAHGLLLVALLCFDNAEAPDHPRHSKPNLVLGLILGVVACCAFALVDMVLLRSSSPASIPAFPTTACAILALVASIRPVYCLQGRVVYRVVGCTLWSATIVLGSIFTYSLYDDDTAPVFPNSTSSHPLYGVLTGSLGLVTHVVLLHSTADKATVLPRVHLGGYVYPVVGIVGVVASIIVTPDGLVHAMASAVRNPMPPLVCVVCVVCFSVVVGGIARLLQPTAVVPPQPLAFPVDIVRHIATFVAPSDLAALAACSKHHQALVAPSIWHAKFASFVQSPAAKMPRTIPVVGVSSLFADSPLAAVERFVLATVFPSSHRHKRAPCRPFPPPTNGLQWKHIAAVVGRGGALYQCELCLSFDLMTPSQRAWEDEHACAAHGVSTWLASPCQCRHAITLTRKMAHRACVERCRTSYICRSSHHHASPPPASFRRPLLPALRAPMTLSEFVTAVMAPRRLVAATAPSAVVVAASALVSGSPFSGLVVWTGGMTILGAIVRSAEFDRAVQQIWNDPPAFPLYMRIINTLALSSFVQLMSSLWSDPSGLLQVAFAVNSIAFILFTSVAGVVFCKANALVLTYSAPQLPMTLTSRPQRSCVLCRLHLCRTLPAQHAAT</sequence>
<dbReference type="VEuPathDB" id="FungiDB:H257_16357"/>
<evidence type="ECO:0000256" key="4">
    <source>
        <dbReference type="ARBA" id="ARBA00023136"/>
    </source>
</evidence>
<feature type="transmembrane region" description="Helical" evidence="5">
    <location>
        <begin position="489"/>
        <end position="508"/>
    </location>
</feature>
<feature type="transmembrane region" description="Helical" evidence="5">
    <location>
        <begin position="685"/>
        <end position="708"/>
    </location>
</feature>
<feature type="transmembrane region" description="Helical" evidence="5">
    <location>
        <begin position="1244"/>
        <end position="1265"/>
    </location>
</feature>
<feature type="transmembrane region" description="Helical" evidence="5">
    <location>
        <begin position="613"/>
        <end position="632"/>
    </location>
</feature>
<name>W4FJ45_APHAT</name>
<keyword evidence="3 5" id="KW-1133">Transmembrane helix</keyword>
<feature type="transmembrane region" description="Helical" evidence="5">
    <location>
        <begin position="786"/>
        <end position="803"/>
    </location>
</feature>
<feature type="transmembrane region" description="Helical" evidence="5">
    <location>
        <begin position="1271"/>
        <end position="1295"/>
    </location>
</feature>
<feature type="transmembrane region" description="Helical" evidence="5">
    <location>
        <begin position="234"/>
        <end position="253"/>
    </location>
</feature>
<dbReference type="Proteomes" id="UP000284702">
    <property type="component" value="Unassembled WGS sequence"/>
</dbReference>
<organism evidence="6">
    <name type="scientific">Aphanomyces astaci</name>
    <name type="common">Crayfish plague agent</name>
    <dbReference type="NCBI Taxonomy" id="112090"/>
    <lineage>
        <taxon>Eukaryota</taxon>
        <taxon>Sar</taxon>
        <taxon>Stramenopiles</taxon>
        <taxon>Oomycota</taxon>
        <taxon>Saprolegniomycetes</taxon>
        <taxon>Saprolegniales</taxon>
        <taxon>Verrucalvaceae</taxon>
        <taxon>Aphanomyces</taxon>
    </lineage>
</organism>
<feature type="transmembrane region" description="Helical" evidence="5">
    <location>
        <begin position="644"/>
        <end position="665"/>
    </location>
</feature>
<accession>W4FJ45</accession>
<reference evidence="7 8" key="2">
    <citation type="submission" date="2018-07" db="EMBL/GenBank/DDBJ databases">
        <title>Annotation of Aphanomyces astaci genome assembly.</title>
        <authorList>
            <person name="Studholme D.J."/>
        </authorList>
    </citation>
    <scope>NUCLEOTIDE SEQUENCE [LARGE SCALE GENOMIC DNA]</scope>
    <source>
        <strain evidence="7">Pc</strain>
    </source>
</reference>
<gene>
    <name evidence="7" type="ORF">B5M09_008933</name>
    <name evidence="6" type="ORF">H257_16357</name>
</gene>
<feature type="transmembrane region" description="Helical" evidence="5">
    <location>
        <begin position="1184"/>
        <end position="1200"/>
    </location>
</feature>
<feature type="transmembrane region" description="Helical" evidence="5">
    <location>
        <begin position="56"/>
        <end position="77"/>
    </location>
</feature>
<dbReference type="OrthoDB" id="65322at2759"/>
<feature type="transmembrane region" description="Helical" evidence="5">
    <location>
        <begin position="301"/>
        <end position="324"/>
    </location>
</feature>
<feature type="transmembrane region" description="Helical" evidence="5">
    <location>
        <begin position="928"/>
        <end position="948"/>
    </location>
</feature>
<evidence type="ECO:0000313" key="7">
    <source>
        <dbReference type="EMBL" id="RQM22291.1"/>
    </source>
</evidence>
<evidence type="ECO:0000256" key="2">
    <source>
        <dbReference type="ARBA" id="ARBA00022692"/>
    </source>
</evidence>
<dbReference type="PRINTS" id="PR00342">
    <property type="entry name" value="RHESUSRHD"/>
</dbReference>
<dbReference type="RefSeq" id="XP_009843064.1">
    <property type="nucleotide sequence ID" value="XM_009844762.1"/>
</dbReference>
<feature type="transmembrane region" description="Helical" evidence="5">
    <location>
        <begin position="857"/>
        <end position="877"/>
    </location>
</feature>
<dbReference type="GO" id="GO:0005886">
    <property type="term" value="C:plasma membrane"/>
    <property type="evidence" value="ECO:0007669"/>
    <property type="project" value="InterPro"/>
</dbReference>
<feature type="transmembrane region" description="Helical" evidence="5">
    <location>
        <begin position="1206"/>
        <end position="1223"/>
    </location>
</feature>
<evidence type="ECO:0000256" key="5">
    <source>
        <dbReference type="SAM" id="Phobius"/>
    </source>
</evidence>
<dbReference type="EMBL" id="MZMZ02003230">
    <property type="protein sequence ID" value="RQM22291.1"/>
    <property type="molecule type" value="Genomic_DNA"/>
</dbReference>